<dbReference type="Proteomes" id="UP001595636">
    <property type="component" value="Unassembled WGS sequence"/>
</dbReference>
<dbReference type="Pfam" id="PF22752">
    <property type="entry name" value="DUF488-N3i"/>
    <property type="match status" value="1"/>
</dbReference>
<reference evidence="2" key="1">
    <citation type="journal article" date="2019" name="Int. J. Syst. Evol. Microbiol.">
        <title>The Global Catalogue of Microorganisms (GCM) 10K type strain sequencing project: providing services to taxonomists for standard genome sequencing and annotation.</title>
        <authorList>
            <consortium name="The Broad Institute Genomics Platform"/>
            <consortium name="The Broad Institute Genome Sequencing Center for Infectious Disease"/>
            <person name="Wu L."/>
            <person name="Ma J."/>
        </authorList>
    </citation>
    <scope>NUCLEOTIDE SEQUENCE [LARGE SCALE GENOMIC DNA]</scope>
    <source>
        <strain evidence="2">KCTC 42195</strain>
    </source>
</reference>
<evidence type="ECO:0000313" key="2">
    <source>
        <dbReference type="Proteomes" id="UP001595636"/>
    </source>
</evidence>
<proteinExistence type="predicted"/>
<dbReference type="RefSeq" id="WP_390280849.1">
    <property type="nucleotide sequence ID" value="NZ_JBHRYH010000045.1"/>
</dbReference>
<organism evidence="1 2">
    <name type="scientific">Vogesella amnigena</name>
    <dbReference type="NCBI Taxonomy" id="1507449"/>
    <lineage>
        <taxon>Bacteria</taxon>
        <taxon>Pseudomonadati</taxon>
        <taxon>Pseudomonadota</taxon>
        <taxon>Betaproteobacteria</taxon>
        <taxon>Neisseriales</taxon>
        <taxon>Chromobacteriaceae</taxon>
        <taxon>Vogesella</taxon>
    </lineage>
</organism>
<comment type="caution">
    <text evidence="1">The sequence shown here is derived from an EMBL/GenBank/DDBJ whole genome shotgun (WGS) entry which is preliminary data.</text>
</comment>
<keyword evidence="2" id="KW-1185">Reference proteome</keyword>
<protein>
    <submittedName>
        <fullName evidence="1">DUF488 family protein</fullName>
    </submittedName>
</protein>
<gene>
    <name evidence="1" type="ORF">ACFOKJ_14470</name>
</gene>
<name>A0ABV7TWZ6_9NEIS</name>
<dbReference type="InterPro" id="IPR052552">
    <property type="entry name" value="YeaO-like"/>
</dbReference>
<evidence type="ECO:0000313" key="1">
    <source>
        <dbReference type="EMBL" id="MFC3627319.1"/>
    </source>
</evidence>
<dbReference type="EMBL" id="JBHRYH010000045">
    <property type="protein sequence ID" value="MFC3627319.1"/>
    <property type="molecule type" value="Genomic_DNA"/>
</dbReference>
<accession>A0ABV7TWZ6</accession>
<sequence>MAPRFQLLSVADYRQRGDNVFLVSPSWPTGLPRRSITRAHWLPRVAPADGLLAWLRRDESRWPYFCESYWADLAANPARWQPLLDAARQHEQVLLLHDTPMVEANPFEALAQFLEARLAANDWRAGSSLLASPVCYAAEFEQDHEL</sequence>